<proteinExistence type="inferred from homology"/>
<protein>
    <recommendedName>
        <fullName evidence="2 8">Shikimate dehydrogenase (NADP(+))</fullName>
        <shortName evidence="8">SDH</shortName>
        <ecNumber evidence="2 8">1.1.1.25</ecNumber>
    </recommendedName>
</protein>
<feature type="binding site" evidence="8">
    <location>
        <position position="84"/>
    </location>
    <ligand>
        <name>shikimate</name>
        <dbReference type="ChEBI" id="CHEBI:36208"/>
    </ligand>
</feature>
<dbReference type="Proteomes" id="UP000052237">
    <property type="component" value="Unassembled WGS sequence"/>
</dbReference>
<dbReference type="UniPathway" id="UPA00053">
    <property type="reaction ID" value="UER00087"/>
</dbReference>
<dbReference type="EMBL" id="FAVB01000001">
    <property type="protein sequence ID" value="CUU73879.1"/>
    <property type="molecule type" value="Genomic_DNA"/>
</dbReference>
<keyword evidence="12" id="KW-1185">Reference proteome</keyword>
<dbReference type="Gene3D" id="3.40.50.10860">
    <property type="entry name" value="Leucine Dehydrogenase, chain A, domain 1"/>
    <property type="match status" value="1"/>
</dbReference>
<feature type="active site" description="Proton acceptor" evidence="8">
    <location>
        <position position="63"/>
    </location>
</feature>
<feature type="binding site" evidence="8">
    <location>
        <position position="75"/>
    </location>
    <ligand>
        <name>NADP(+)</name>
        <dbReference type="ChEBI" id="CHEBI:58349"/>
    </ligand>
</feature>
<comment type="caution">
    <text evidence="8">Lacks conserved residue(s) required for the propagation of feature annotation.</text>
</comment>
<comment type="pathway">
    <text evidence="1 8">Metabolic intermediate biosynthesis; chorismate biosynthesis; chorismate from D-erythrose 4-phosphate and phosphoenolpyruvate: step 4/7.</text>
</comment>
<feature type="binding site" evidence="8">
    <location>
        <position position="59"/>
    </location>
    <ligand>
        <name>shikimate</name>
        <dbReference type="ChEBI" id="CHEBI:36208"/>
    </ligand>
</feature>
<dbReference type="CDD" id="cd01065">
    <property type="entry name" value="NAD_bind_Shikimate_DH"/>
    <property type="match status" value="1"/>
</dbReference>
<name>A0A0S4SUV9_CAMHY</name>
<evidence type="ECO:0000256" key="2">
    <source>
        <dbReference type="ARBA" id="ARBA00012962"/>
    </source>
</evidence>
<accession>A0A2S5J9S1</accession>
<dbReference type="SUPFAM" id="SSF51735">
    <property type="entry name" value="NAD(P)-binding Rossmann-fold domains"/>
    <property type="match status" value="1"/>
</dbReference>
<dbReference type="Gene3D" id="3.40.50.720">
    <property type="entry name" value="NAD(P)-binding Rossmann-like Domain"/>
    <property type="match status" value="1"/>
</dbReference>
<dbReference type="InterPro" id="IPR046346">
    <property type="entry name" value="Aminoacid_DH-like_N_sf"/>
</dbReference>
<evidence type="ECO:0000313" key="10">
    <source>
        <dbReference type="EMBL" id="CUU73879.1"/>
    </source>
</evidence>
<evidence type="ECO:0000256" key="8">
    <source>
        <dbReference type="HAMAP-Rule" id="MF_00222"/>
    </source>
</evidence>
<comment type="function">
    <text evidence="8">Involved in the biosynthesis of the chorismate, which leads to the biosynthesis of aromatic amino acids. Catalyzes the reversible NADPH linked reduction of 3-dehydroshikimate (DHSA) to yield shikimate (SA).</text>
</comment>
<dbReference type="GO" id="GO:0009073">
    <property type="term" value="P:aromatic amino acid family biosynthetic process"/>
    <property type="evidence" value="ECO:0007669"/>
    <property type="project" value="UniProtKB-KW"/>
</dbReference>
<feature type="binding site" evidence="8">
    <location>
        <position position="225"/>
    </location>
    <ligand>
        <name>NADP(+)</name>
        <dbReference type="ChEBI" id="CHEBI:58349"/>
    </ligand>
</feature>
<evidence type="ECO:0000256" key="4">
    <source>
        <dbReference type="ARBA" id="ARBA00022857"/>
    </source>
</evidence>
<dbReference type="Pfam" id="PF08501">
    <property type="entry name" value="Shikimate_dh_N"/>
    <property type="match status" value="1"/>
</dbReference>
<feature type="binding site" evidence="8">
    <location>
        <position position="203"/>
    </location>
    <ligand>
        <name>NADP(+)</name>
        <dbReference type="ChEBI" id="CHEBI:58349"/>
    </ligand>
</feature>
<evidence type="ECO:0000313" key="12">
    <source>
        <dbReference type="Proteomes" id="UP000052237"/>
    </source>
</evidence>
<feature type="binding site" evidence="8">
    <location>
        <position position="205"/>
    </location>
    <ligand>
        <name>shikimate</name>
        <dbReference type="ChEBI" id="CHEBI:36208"/>
    </ligand>
</feature>
<evidence type="ECO:0000313" key="11">
    <source>
        <dbReference type="EMBL" id="CUU78106.1"/>
    </source>
</evidence>
<evidence type="ECO:0000256" key="3">
    <source>
        <dbReference type="ARBA" id="ARBA00022605"/>
    </source>
</evidence>
<feature type="binding site" evidence="8">
    <location>
        <begin position="14"/>
        <end position="16"/>
    </location>
    <ligand>
        <name>shikimate</name>
        <dbReference type="ChEBI" id="CHEBI:36208"/>
    </ligand>
</feature>
<dbReference type="InterPro" id="IPR013708">
    <property type="entry name" value="Shikimate_DH-bd_N"/>
</dbReference>
<organism evidence="10 12">
    <name type="scientific">Campylobacter hyointestinalis subsp. hyointestinalis</name>
    <dbReference type="NCBI Taxonomy" id="91352"/>
    <lineage>
        <taxon>Bacteria</taxon>
        <taxon>Pseudomonadati</taxon>
        <taxon>Campylobacterota</taxon>
        <taxon>Epsilonproteobacteria</taxon>
        <taxon>Campylobacterales</taxon>
        <taxon>Campylobacteraceae</taxon>
        <taxon>Campylobacter</taxon>
    </lineage>
</organism>
<comment type="caution">
    <text evidence="10">The sequence shown here is derived from an EMBL/GenBank/DDBJ whole genome shotgun (WGS) entry which is preliminary data.</text>
</comment>
<keyword evidence="6 8" id="KW-0057">Aromatic amino acid biosynthesis</keyword>
<dbReference type="GO" id="GO:0004764">
    <property type="term" value="F:shikimate 3-dehydrogenase (NADP+) activity"/>
    <property type="evidence" value="ECO:0007669"/>
    <property type="project" value="UniProtKB-UniRule"/>
</dbReference>
<gene>
    <name evidence="8 10" type="primary">aroE</name>
    <name evidence="10" type="ORF">ERS686654_00553</name>
    <name evidence="11" type="ORF">ERS739223_00740</name>
</gene>
<comment type="subunit">
    <text evidence="8">Homodimer.</text>
</comment>
<keyword evidence="4 8" id="KW-0521">NADP</keyword>
<dbReference type="GO" id="GO:0005829">
    <property type="term" value="C:cytosol"/>
    <property type="evidence" value="ECO:0007669"/>
    <property type="project" value="TreeGrafter"/>
</dbReference>
<dbReference type="InterPro" id="IPR036291">
    <property type="entry name" value="NAD(P)-bd_dom_sf"/>
</dbReference>
<dbReference type="AlphaFoldDB" id="A0A0S4SUV9"/>
<keyword evidence="3 8" id="KW-0028">Amino-acid biosynthesis</keyword>
<accession>A0A0S4SUV9</accession>
<keyword evidence="5 8" id="KW-0560">Oxidoreductase</keyword>
<evidence type="ECO:0000259" key="9">
    <source>
        <dbReference type="Pfam" id="PF08501"/>
    </source>
</evidence>
<evidence type="ECO:0000256" key="7">
    <source>
        <dbReference type="ARBA" id="ARBA00049442"/>
    </source>
</evidence>
<dbReference type="Proteomes" id="UP000052245">
    <property type="component" value="Unassembled WGS sequence"/>
</dbReference>
<dbReference type="EC" id="1.1.1.25" evidence="2 8"/>
<dbReference type="PANTHER" id="PTHR21089">
    <property type="entry name" value="SHIKIMATE DEHYDROGENASE"/>
    <property type="match status" value="1"/>
</dbReference>
<comment type="catalytic activity">
    <reaction evidence="7 8">
        <text>shikimate + NADP(+) = 3-dehydroshikimate + NADPH + H(+)</text>
        <dbReference type="Rhea" id="RHEA:17737"/>
        <dbReference type="ChEBI" id="CHEBI:15378"/>
        <dbReference type="ChEBI" id="CHEBI:16630"/>
        <dbReference type="ChEBI" id="CHEBI:36208"/>
        <dbReference type="ChEBI" id="CHEBI:57783"/>
        <dbReference type="ChEBI" id="CHEBI:58349"/>
        <dbReference type="EC" id="1.1.1.25"/>
    </reaction>
</comment>
<dbReference type="SUPFAM" id="SSF53223">
    <property type="entry name" value="Aminoacid dehydrogenase-like, N-terminal domain"/>
    <property type="match status" value="1"/>
</dbReference>
<dbReference type="PANTHER" id="PTHR21089:SF1">
    <property type="entry name" value="BIFUNCTIONAL 3-DEHYDROQUINATE DEHYDRATASE_SHIKIMATE DEHYDROGENASE, CHLOROPLASTIC"/>
    <property type="match status" value="1"/>
</dbReference>
<dbReference type="EMBL" id="FAVC01000001">
    <property type="protein sequence ID" value="CUU78106.1"/>
    <property type="molecule type" value="Genomic_DNA"/>
</dbReference>
<dbReference type="GO" id="GO:0019632">
    <property type="term" value="P:shikimate metabolic process"/>
    <property type="evidence" value="ECO:0007669"/>
    <property type="project" value="InterPro"/>
</dbReference>
<evidence type="ECO:0000313" key="13">
    <source>
        <dbReference type="Proteomes" id="UP000052245"/>
    </source>
</evidence>
<dbReference type="HAMAP" id="MF_00222">
    <property type="entry name" value="Shikimate_DH_AroE"/>
    <property type="match status" value="1"/>
</dbReference>
<dbReference type="RefSeq" id="WP_059430681.1">
    <property type="nucleotide sequence ID" value="NZ_CP040464.1"/>
</dbReference>
<dbReference type="InterPro" id="IPR011342">
    <property type="entry name" value="Shikimate_DH"/>
</dbReference>
<feature type="binding site" evidence="8">
    <location>
        <position position="232"/>
    </location>
    <ligand>
        <name>shikimate</name>
        <dbReference type="ChEBI" id="CHEBI:36208"/>
    </ligand>
</feature>
<comment type="similarity">
    <text evidence="8">Belongs to the shikimate dehydrogenase family.</text>
</comment>
<dbReference type="GO" id="GO:0008652">
    <property type="term" value="P:amino acid biosynthetic process"/>
    <property type="evidence" value="ECO:0007669"/>
    <property type="project" value="UniProtKB-KW"/>
</dbReference>
<dbReference type="GO" id="GO:0009423">
    <property type="term" value="P:chorismate biosynthetic process"/>
    <property type="evidence" value="ECO:0007669"/>
    <property type="project" value="UniProtKB-UniRule"/>
</dbReference>
<feature type="binding site" evidence="8">
    <location>
        <position position="99"/>
    </location>
    <ligand>
        <name>shikimate</name>
        <dbReference type="ChEBI" id="CHEBI:36208"/>
    </ligand>
</feature>
<reference evidence="12 13" key="1">
    <citation type="submission" date="2015-11" db="EMBL/GenBank/DDBJ databases">
        <authorList>
            <consortium name="Pathogen Informatics"/>
        </authorList>
    </citation>
    <scope>NUCLEOTIDE SEQUENCE [LARGE SCALE GENOMIC DNA]</scope>
    <source>
        <strain evidence="10 12">006A-0059</strain>
        <strain evidence="11 13">007A-0283</strain>
    </source>
</reference>
<evidence type="ECO:0000256" key="6">
    <source>
        <dbReference type="ARBA" id="ARBA00023141"/>
    </source>
</evidence>
<dbReference type="GO" id="GO:0050661">
    <property type="term" value="F:NADP binding"/>
    <property type="evidence" value="ECO:0007669"/>
    <property type="project" value="InterPro"/>
</dbReference>
<feature type="domain" description="Shikimate dehydrogenase substrate binding N-terminal" evidence="9">
    <location>
        <begin position="6"/>
        <end position="86"/>
    </location>
</feature>
<evidence type="ECO:0000256" key="5">
    <source>
        <dbReference type="ARBA" id="ARBA00023002"/>
    </source>
</evidence>
<sequence length="261" mass="29372">MRYFAVFGDPINHSISPRLHNLALQGLGLNGFYGRIHLKDGSKLIEVFNKFKLSGANITIPHKETAFRLCDEADDFANSVGSVNTLVKRNSKIYGFNTDAPGFMMAISEFKAIKSALVIGAGGTSKAISYAMKKSGIDIDILNRSDKSSMFKEYNFYTKENYRLKAYDLVVNTTPAGLLNNDFGIDEKMLSQIFDNSKFAFDVIYNKNTPFLNLATKKGLLCKDGKDMLLYQAVLAFNLFYENKFDPKTIKKYMSEAFLLR</sequence>
<dbReference type="NCBIfam" id="TIGR00507">
    <property type="entry name" value="aroE"/>
    <property type="match status" value="1"/>
</dbReference>
<evidence type="ECO:0000256" key="1">
    <source>
        <dbReference type="ARBA" id="ARBA00004871"/>
    </source>
</evidence>
<dbReference type="NCBIfam" id="NF001316">
    <property type="entry name" value="PRK00258.2-5"/>
    <property type="match status" value="1"/>
</dbReference>
<dbReference type="InterPro" id="IPR022893">
    <property type="entry name" value="Shikimate_DH_fam"/>
</dbReference>